<organism evidence="2 3">
    <name type="scientific">Marinactinospora rubrisoli</name>
    <dbReference type="NCBI Taxonomy" id="2715399"/>
    <lineage>
        <taxon>Bacteria</taxon>
        <taxon>Bacillati</taxon>
        <taxon>Actinomycetota</taxon>
        <taxon>Actinomycetes</taxon>
        <taxon>Streptosporangiales</taxon>
        <taxon>Nocardiopsidaceae</taxon>
        <taxon>Marinactinospora</taxon>
    </lineage>
</organism>
<sequence length="493" mass="52493">MTKNSGTSAGPRLNPRVVAPRRGWGQPAAGRAGHVETGHIHIGTTNQVAGLYPWIQPGGLPPEGVPIGPDLLTGELQCVDPAGWVGRLTSNPGVWIQGQPGAGKSAIVKRLCLWHVGLGWQMLCPGDVKGEYSDLVRKMGGQVVRVGRGLDRINPLDSGPLGRRLSTLPPGERDRVRAEVNGRRAGFLHALLAIGRAPGDRLPEELSTALSSAIRIADEGTVGDPVIPDVIRVLRDPPKELLGRLMVADDARYVELTRPLVAALENLCDGPLSGLFDGPTTTPIDLDAPAISIDLAQHLRTADESVVAAGLLATWSYSYSAVDTARAVGAADRPLILPLDELWQVLRAGPGMVSSLDTITRLNRSKGEISMMVTHSLRDLEALPTPEDRAKAAGFMERADTLILAASPHNELDLVSERRPLTDGERHMVSSWASPATTGADGASIHPGRGKYLIKLGNRVGVPVQLRLTPAELQLYDTDHAIRSGSHPRAVGV</sequence>
<dbReference type="InterPro" id="IPR027417">
    <property type="entry name" value="P-loop_NTPase"/>
</dbReference>
<dbReference type="RefSeq" id="WP_379874255.1">
    <property type="nucleotide sequence ID" value="NZ_JBHTBH010000021.1"/>
</dbReference>
<feature type="region of interest" description="Disordered" evidence="1">
    <location>
        <begin position="1"/>
        <end position="31"/>
    </location>
</feature>
<evidence type="ECO:0000256" key="1">
    <source>
        <dbReference type="SAM" id="MobiDB-lite"/>
    </source>
</evidence>
<dbReference type="SUPFAM" id="SSF52540">
    <property type="entry name" value="P-loop containing nucleoside triphosphate hydrolases"/>
    <property type="match status" value="1"/>
</dbReference>
<accession>A0ABW2KQ87</accession>
<dbReference type="Proteomes" id="UP001596540">
    <property type="component" value="Unassembled WGS sequence"/>
</dbReference>
<keyword evidence="2" id="KW-0547">Nucleotide-binding</keyword>
<dbReference type="Gene3D" id="3.40.50.300">
    <property type="entry name" value="P-loop containing nucleotide triphosphate hydrolases"/>
    <property type="match status" value="2"/>
</dbReference>
<name>A0ABW2KQ87_9ACTN</name>
<dbReference type="PANTHER" id="PTHR30121:SF6">
    <property type="entry name" value="SLR6007 PROTEIN"/>
    <property type="match status" value="1"/>
</dbReference>
<dbReference type="InterPro" id="IPR051162">
    <property type="entry name" value="T4SS_component"/>
</dbReference>
<evidence type="ECO:0000313" key="2">
    <source>
        <dbReference type="EMBL" id="MFC7331423.1"/>
    </source>
</evidence>
<dbReference type="PANTHER" id="PTHR30121">
    <property type="entry name" value="UNCHARACTERIZED PROTEIN YJGR-RELATED"/>
    <property type="match status" value="1"/>
</dbReference>
<proteinExistence type="predicted"/>
<dbReference type="GO" id="GO:0005524">
    <property type="term" value="F:ATP binding"/>
    <property type="evidence" value="ECO:0007669"/>
    <property type="project" value="UniProtKB-KW"/>
</dbReference>
<reference evidence="3" key="1">
    <citation type="journal article" date="2019" name="Int. J. Syst. Evol. Microbiol.">
        <title>The Global Catalogue of Microorganisms (GCM) 10K type strain sequencing project: providing services to taxonomists for standard genome sequencing and annotation.</title>
        <authorList>
            <consortium name="The Broad Institute Genomics Platform"/>
            <consortium name="The Broad Institute Genome Sequencing Center for Infectious Disease"/>
            <person name="Wu L."/>
            <person name="Ma J."/>
        </authorList>
    </citation>
    <scope>NUCLEOTIDE SEQUENCE [LARGE SCALE GENOMIC DNA]</scope>
    <source>
        <strain evidence="3">CGMCC 4.7382</strain>
    </source>
</reference>
<comment type="caution">
    <text evidence="2">The sequence shown here is derived from an EMBL/GenBank/DDBJ whole genome shotgun (WGS) entry which is preliminary data.</text>
</comment>
<gene>
    <name evidence="2" type="ORF">ACFQRF_27135</name>
</gene>
<protein>
    <submittedName>
        <fullName evidence="2">ATP-binding protein</fullName>
    </submittedName>
</protein>
<dbReference type="EMBL" id="JBHTBH010000021">
    <property type="protein sequence ID" value="MFC7331423.1"/>
    <property type="molecule type" value="Genomic_DNA"/>
</dbReference>
<evidence type="ECO:0000313" key="3">
    <source>
        <dbReference type="Proteomes" id="UP001596540"/>
    </source>
</evidence>
<keyword evidence="2" id="KW-0067">ATP-binding</keyword>
<keyword evidence="3" id="KW-1185">Reference proteome</keyword>